<evidence type="ECO:0000313" key="2">
    <source>
        <dbReference type="Proteomes" id="UP000585474"/>
    </source>
</evidence>
<dbReference type="AlphaFoldDB" id="A0A7J0H260"/>
<name>A0A7J0H260_9ERIC</name>
<gene>
    <name evidence="1" type="ORF">Acr_26g0004630</name>
</gene>
<protein>
    <submittedName>
        <fullName evidence="1">Uncharacterized protein</fullName>
    </submittedName>
</protein>
<keyword evidence="2" id="KW-1185">Reference proteome</keyword>
<accession>A0A7J0H260</accession>
<dbReference type="EMBL" id="BJWL01000026">
    <property type="protein sequence ID" value="GFZ17193.1"/>
    <property type="molecule type" value="Genomic_DNA"/>
</dbReference>
<evidence type="ECO:0000313" key="1">
    <source>
        <dbReference type="EMBL" id="GFZ17193.1"/>
    </source>
</evidence>
<proteinExistence type="predicted"/>
<reference evidence="1 2" key="1">
    <citation type="submission" date="2019-07" db="EMBL/GenBank/DDBJ databases">
        <title>De Novo Assembly of kiwifruit Actinidia rufa.</title>
        <authorList>
            <person name="Sugita-Konishi S."/>
            <person name="Sato K."/>
            <person name="Mori E."/>
            <person name="Abe Y."/>
            <person name="Kisaki G."/>
            <person name="Hamano K."/>
            <person name="Suezawa K."/>
            <person name="Otani M."/>
            <person name="Fukuda T."/>
            <person name="Manabe T."/>
            <person name="Gomi K."/>
            <person name="Tabuchi M."/>
            <person name="Akimitsu K."/>
            <person name="Kataoka I."/>
        </authorList>
    </citation>
    <scope>NUCLEOTIDE SEQUENCE [LARGE SCALE GENOMIC DNA]</scope>
    <source>
        <strain evidence="2">cv. Fuchu</strain>
    </source>
</reference>
<comment type="caution">
    <text evidence="1">The sequence shown here is derived from an EMBL/GenBank/DDBJ whole genome shotgun (WGS) entry which is preliminary data.</text>
</comment>
<dbReference type="Proteomes" id="UP000585474">
    <property type="component" value="Unassembled WGS sequence"/>
</dbReference>
<organism evidence="1 2">
    <name type="scientific">Actinidia rufa</name>
    <dbReference type="NCBI Taxonomy" id="165716"/>
    <lineage>
        <taxon>Eukaryota</taxon>
        <taxon>Viridiplantae</taxon>
        <taxon>Streptophyta</taxon>
        <taxon>Embryophyta</taxon>
        <taxon>Tracheophyta</taxon>
        <taxon>Spermatophyta</taxon>
        <taxon>Magnoliopsida</taxon>
        <taxon>eudicotyledons</taxon>
        <taxon>Gunneridae</taxon>
        <taxon>Pentapetalae</taxon>
        <taxon>asterids</taxon>
        <taxon>Ericales</taxon>
        <taxon>Actinidiaceae</taxon>
        <taxon>Actinidia</taxon>
    </lineage>
</organism>
<sequence>MLREGVDEMGCAMVNNTLHLCRRGLQEAGETEHLDAALAYAEIAFRELGHTIRDAGPFTSIPSPSKSWDNDKDHHRVWVVKIPPRAPLAAPRDGVIGKCY</sequence>